<keyword evidence="1" id="KW-1133">Transmembrane helix</keyword>
<keyword evidence="1" id="KW-0812">Transmembrane</keyword>
<dbReference type="PANTHER" id="PTHR37309">
    <property type="entry name" value="SLR0284 PROTEIN"/>
    <property type="match status" value="1"/>
</dbReference>
<evidence type="ECO:0000256" key="1">
    <source>
        <dbReference type="SAM" id="Phobius"/>
    </source>
</evidence>
<evidence type="ECO:0000313" key="3">
    <source>
        <dbReference type="Proteomes" id="UP000444960"/>
    </source>
</evidence>
<name>A0A7I9VFC8_9ACTN</name>
<evidence type="ECO:0008006" key="4">
    <source>
        <dbReference type="Google" id="ProtNLM"/>
    </source>
</evidence>
<keyword evidence="1" id="KW-0472">Membrane</keyword>
<feature type="transmembrane region" description="Helical" evidence="1">
    <location>
        <begin position="80"/>
        <end position="101"/>
    </location>
</feature>
<accession>A0A7I9VFC8</accession>
<gene>
    <name evidence="2" type="ORF">nbrc107696_44710</name>
</gene>
<protein>
    <recommendedName>
        <fullName evidence="4">Phage holin family protein</fullName>
    </recommendedName>
</protein>
<reference evidence="3" key="1">
    <citation type="submission" date="2019-06" db="EMBL/GenBank/DDBJ databases">
        <title>Gordonia isolated from sludge of a wastewater treatment plant.</title>
        <authorList>
            <person name="Tamura T."/>
            <person name="Aoyama K."/>
            <person name="Kang Y."/>
            <person name="Saito S."/>
            <person name="Akiyama N."/>
            <person name="Yazawa K."/>
            <person name="Gonoi T."/>
            <person name="Mikami Y."/>
        </authorList>
    </citation>
    <scope>NUCLEOTIDE SEQUENCE [LARGE SCALE GENOMIC DNA]</scope>
    <source>
        <strain evidence="3">NBRC 107696</strain>
    </source>
</reference>
<evidence type="ECO:0000313" key="2">
    <source>
        <dbReference type="EMBL" id="GEE04025.1"/>
    </source>
</evidence>
<dbReference type="Pfam" id="PF04020">
    <property type="entry name" value="Phage_holin_4_2"/>
    <property type="match status" value="1"/>
</dbReference>
<dbReference type="AlphaFoldDB" id="A0A7I9VFC8"/>
<feature type="transmembrane region" description="Helical" evidence="1">
    <location>
        <begin position="149"/>
        <end position="171"/>
    </location>
</feature>
<dbReference type="EMBL" id="BJOV01000005">
    <property type="protein sequence ID" value="GEE04025.1"/>
    <property type="molecule type" value="Genomic_DNA"/>
</dbReference>
<organism evidence="2 3">
    <name type="scientific">Gordonia spumicola</name>
    <dbReference type="NCBI Taxonomy" id="589161"/>
    <lineage>
        <taxon>Bacteria</taxon>
        <taxon>Bacillati</taxon>
        <taxon>Actinomycetota</taxon>
        <taxon>Actinomycetes</taxon>
        <taxon>Mycobacteriales</taxon>
        <taxon>Gordoniaceae</taxon>
        <taxon>Gordonia</taxon>
    </lineage>
</organism>
<feature type="transmembrane region" description="Helical" evidence="1">
    <location>
        <begin position="108"/>
        <end position="129"/>
    </location>
</feature>
<keyword evidence="3" id="KW-1185">Reference proteome</keyword>
<comment type="caution">
    <text evidence="2">The sequence shown here is derived from an EMBL/GenBank/DDBJ whole genome shotgun (WGS) entry which is preliminary data.</text>
</comment>
<dbReference type="InterPro" id="IPR007165">
    <property type="entry name" value="Phage_holin_4_2"/>
</dbReference>
<feature type="transmembrane region" description="Helical" evidence="1">
    <location>
        <begin position="55"/>
        <end position="74"/>
    </location>
</feature>
<proteinExistence type="predicted"/>
<sequence>MPGRGRAGTARRTEVRVYANAGPTANRAGAIRPAIVLRGTCDTCRMRAFLIRSALTGFALWIADVLVPGVYFDFGGLTSWWAKTGLVLLVAMVFGLVNGFIKPIVQILSIPLYILTLGLVHVVINALMLRITSWLTTDVFHVGLVVDDIFWSGIFGAIVISVVGWITTMLLKDRPENLYR</sequence>
<dbReference type="Proteomes" id="UP000444960">
    <property type="component" value="Unassembled WGS sequence"/>
</dbReference>
<dbReference type="PANTHER" id="PTHR37309:SF1">
    <property type="entry name" value="SLR0284 PROTEIN"/>
    <property type="match status" value="1"/>
</dbReference>